<evidence type="ECO:0000259" key="3">
    <source>
        <dbReference type="PROSITE" id="PS51462"/>
    </source>
</evidence>
<comment type="cofactor">
    <cofactor evidence="1">
        <name>Mg(2+)</name>
        <dbReference type="ChEBI" id="CHEBI:18420"/>
    </cofactor>
</comment>
<dbReference type="Proteomes" id="UP000549343">
    <property type="component" value="Unassembled WGS sequence"/>
</dbReference>
<protein>
    <submittedName>
        <fullName evidence="4">ADP-ribose pyrophosphatase YjhB (NUDIX family)</fullName>
    </submittedName>
</protein>
<evidence type="ECO:0000256" key="1">
    <source>
        <dbReference type="ARBA" id="ARBA00001946"/>
    </source>
</evidence>
<gene>
    <name evidence="4" type="ORF">F4557_002895</name>
</gene>
<dbReference type="SUPFAM" id="SSF55811">
    <property type="entry name" value="Nudix"/>
    <property type="match status" value="1"/>
</dbReference>
<keyword evidence="2" id="KW-0378">Hydrolase</keyword>
<dbReference type="EMBL" id="JACHMV010000001">
    <property type="protein sequence ID" value="MBB4774477.1"/>
    <property type="molecule type" value="Genomic_DNA"/>
</dbReference>
<feature type="domain" description="Nudix hydrolase" evidence="3">
    <location>
        <begin position="41"/>
        <end position="170"/>
    </location>
</feature>
<evidence type="ECO:0000256" key="2">
    <source>
        <dbReference type="ARBA" id="ARBA00022801"/>
    </source>
</evidence>
<dbReference type="PRINTS" id="PR00502">
    <property type="entry name" value="NUDIXFAMILY"/>
</dbReference>
<dbReference type="PROSITE" id="PS51462">
    <property type="entry name" value="NUDIX"/>
    <property type="match status" value="1"/>
</dbReference>
<comment type="caution">
    <text evidence="4">The sequence shown here is derived from an EMBL/GenBank/DDBJ whole genome shotgun (WGS) entry which is preliminary data.</text>
</comment>
<dbReference type="PANTHER" id="PTHR43046">
    <property type="entry name" value="GDP-MANNOSE MANNOSYL HYDROLASE"/>
    <property type="match status" value="1"/>
</dbReference>
<evidence type="ECO:0000313" key="4">
    <source>
        <dbReference type="EMBL" id="MBB4774477.1"/>
    </source>
</evidence>
<dbReference type="AlphaFoldDB" id="A0A7W7ICA5"/>
<proteinExistence type="predicted"/>
<organism evidence="4 5">
    <name type="scientific">Actinomadura livida</name>
    <dbReference type="NCBI Taxonomy" id="79909"/>
    <lineage>
        <taxon>Bacteria</taxon>
        <taxon>Bacillati</taxon>
        <taxon>Actinomycetota</taxon>
        <taxon>Actinomycetes</taxon>
        <taxon>Streptosporangiales</taxon>
        <taxon>Thermomonosporaceae</taxon>
        <taxon>Actinomadura</taxon>
    </lineage>
</organism>
<dbReference type="Pfam" id="PF00293">
    <property type="entry name" value="NUDIX"/>
    <property type="match status" value="1"/>
</dbReference>
<dbReference type="Gene3D" id="3.90.79.10">
    <property type="entry name" value="Nucleoside Triphosphate Pyrophosphohydrolase"/>
    <property type="match status" value="1"/>
</dbReference>
<evidence type="ECO:0000313" key="5">
    <source>
        <dbReference type="Proteomes" id="UP000549343"/>
    </source>
</evidence>
<name>A0A7W7ICA5_9ACTN</name>
<reference evidence="4 5" key="1">
    <citation type="submission" date="2020-08" db="EMBL/GenBank/DDBJ databases">
        <title>Sequencing the genomes of 1000 actinobacteria strains.</title>
        <authorList>
            <person name="Klenk H.-P."/>
        </authorList>
    </citation>
    <scope>NUCLEOTIDE SEQUENCE [LARGE SCALE GENOMIC DNA]</scope>
    <source>
        <strain evidence="4 5">DSM 44772</strain>
    </source>
</reference>
<dbReference type="InterPro" id="IPR015797">
    <property type="entry name" value="NUDIX_hydrolase-like_dom_sf"/>
</dbReference>
<sequence length="172" mass="19530">MRLRSGTARRAHGRGGPAVHRMAARFWKRLGGRAQWRLARLRHRTFLVYAGGLVHDDEGRILLLRHRLWPAYRAWGLPGGYVNAGERLEDGVAREIREETSLEVRVAGPPVELASGFRHRVEAYYEARVTGGDLRIDTAEILEAGWFETQDLPDEMSPRLRALITALDLKRG</sequence>
<dbReference type="InterPro" id="IPR000086">
    <property type="entry name" value="NUDIX_hydrolase_dom"/>
</dbReference>
<dbReference type="InterPro" id="IPR020476">
    <property type="entry name" value="Nudix_hydrolase"/>
</dbReference>
<accession>A0A7W7ICA5</accession>
<dbReference type="GO" id="GO:0016787">
    <property type="term" value="F:hydrolase activity"/>
    <property type="evidence" value="ECO:0007669"/>
    <property type="project" value="UniProtKB-KW"/>
</dbReference>
<dbReference type="PANTHER" id="PTHR43046:SF16">
    <property type="entry name" value="ADP-RIBOSE PYROPHOSPHATASE YJHB-RELATED"/>
    <property type="match status" value="1"/>
</dbReference>
<dbReference type="RefSeq" id="WP_229807875.1">
    <property type="nucleotide sequence ID" value="NZ_BAAAHD010000093.1"/>
</dbReference>